<gene>
    <name evidence="9" type="primary">cobB_6</name>
    <name evidence="9" type="ORF">GALL_87500</name>
</gene>
<dbReference type="InterPro" id="IPR002586">
    <property type="entry name" value="CobQ/CobB/MinD/ParA_Nub-bd_dom"/>
</dbReference>
<dbReference type="GO" id="GO:0042242">
    <property type="term" value="F:cobyrinic acid a,c-diamide synthase activity"/>
    <property type="evidence" value="ECO:0007669"/>
    <property type="project" value="InterPro"/>
</dbReference>
<dbReference type="NCBIfam" id="TIGR00379">
    <property type="entry name" value="cobB"/>
    <property type="match status" value="1"/>
</dbReference>
<evidence type="ECO:0000256" key="3">
    <source>
        <dbReference type="ARBA" id="ARBA00022741"/>
    </source>
</evidence>
<keyword evidence="3" id="KW-0547">Nucleotide-binding</keyword>
<dbReference type="PANTHER" id="PTHR43873:SF1">
    <property type="entry name" value="COBYRINATE A,C-DIAMIDE SYNTHASE"/>
    <property type="match status" value="1"/>
</dbReference>
<dbReference type="HAMAP" id="MF_00027">
    <property type="entry name" value="CobB_CbiA"/>
    <property type="match status" value="1"/>
</dbReference>
<name>A0A1J5SL19_9ZZZZ</name>
<dbReference type="Gene3D" id="3.40.50.880">
    <property type="match status" value="1"/>
</dbReference>
<dbReference type="GO" id="GO:0005524">
    <property type="term" value="F:ATP binding"/>
    <property type="evidence" value="ECO:0007669"/>
    <property type="project" value="UniProtKB-KW"/>
</dbReference>
<evidence type="ECO:0000256" key="6">
    <source>
        <dbReference type="ARBA" id="ARBA00022962"/>
    </source>
</evidence>
<dbReference type="InterPro" id="IPR027417">
    <property type="entry name" value="P-loop_NTPase"/>
</dbReference>
<dbReference type="InterPro" id="IPR004484">
    <property type="entry name" value="CbiA/CobB_synth"/>
</dbReference>
<reference evidence="9" key="1">
    <citation type="submission" date="2016-10" db="EMBL/GenBank/DDBJ databases">
        <title>Sequence of Gallionella enrichment culture.</title>
        <authorList>
            <person name="Poehlein A."/>
            <person name="Muehling M."/>
            <person name="Daniel R."/>
        </authorList>
    </citation>
    <scope>NUCLEOTIDE SEQUENCE</scope>
</reference>
<evidence type="ECO:0000256" key="5">
    <source>
        <dbReference type="ARBA" id="ARBA00022842"/>
    </source>
</evidence>
<dbReference type="NCBIfam" id="NF002204">
    <property type="entry name" value="PRK01077.1"/>
    <property type="match status" value="1"/>
</dbReference>
<evidence type="ECO:0000259" key="7">
    <source>
        <dbReference type="Pfam" id="PF01656"/>
    </source>
</evidence>
<dbReference type="Gene3D" id="3.40.50.300">
    <property type="entry name" value="P-loop containing nucleotide triphosphate hydrolases"/>
    <property type="match status" value="1"/>
</dbReference>
<sequence>MANGLIIAAPASGSGKTVFTLGLLRALARRGAALASAKVGPDYIDPAFHAAASGRPCLNLDSWGMRPATIAALAADLSRADLVVCEGVMGLFDGADLPPGQPCGSTADVAALTGWPVLLLVDVRGQAASVAALVGGFLRHRPEVPVAGVVFNRVGSPAHRAMITRAMQAAHPGLPLLGWLPHDPAMTLPERHLGLIQAREHNDLDARLDAAAALVAAHVDLEALTALARPCRLSVAETGAPLPPPGRRIAVAEDDAFAFAYPALLEGWRRAGAALARFSPLADQPPPSDADFIYLPGGYPELHAGRLAAAATFLEGLRRAAARDVPIFGECGGYMVLGRGLVDAAGQRHAMAGLLPVSTSFAQRRLHLGYRQARLAAATALGAAGAAFRGHEFHYASIIEAETGAPPLFHLTDAAGRPLPPAGQVQGAVMGSFLHLLDRTDPSS</sequence>
<evidence type="ECO:0000256" key="4">
    <source>
        <dbReference type="ARBA" id="ARBA00022840"/>
    </source>
</evidence>
<dbReference type="PANTHER" id="PTHR43873">
    <property type="entry name" value="COBYRINATE A,C-DIAMIDE SYNTHASE"/>
    <property type="match status" value="1"/>
</dbReference>
<dbReference type="EMBL" id="MLJW01000028">
    <property type="protein sequence ID" value="OIR09143.1"/>
    <property type="molecule type" value="Genomic_DNA"/>
</dbReference>
<evidence type="ECO:0000256" key="1">
    <source>
        <dbReference type="ARBA" id="ARBA00001946"/>
    </source>
</evidence>
<evidence type="ECO:0000313" key="9">
    <source>
        <dbReference type="EMBL" id="OIR09143.1"/>
    </source>
</evidence>
<keyword evidence="2" id="KW-0436">Ligase</keyword>
<comment type="caution">
    <text evidence="9">The sequence shown here is derived from an EMBL/GenBank/DDBJ whole genome shotgun (WGS) entry which is preliminary data.</text>
</comment>
<accession>A0A1J5SL19</accession>
<keyword evidence="6" id="KW-0315">Glutamine amidotransferase</keyword>
<protein>
    <submittedName>
        <fullName evidence="9">Cobyrinic acid A,C-diamide synthase</fullName>
    </submittedName>
</protein>
<dbReference type="InterPro" id="IPR011698">
    <property type="entry name" value="GATase_3"/>
</dbReference>
<dbReference type="Pfam" id="PF01656">
    <property type="entry name" value="CbiA"/>
    <property type="match status" value="1"/>
</dbReference>
<comment type="cofactor">
    <cofactor evidence="1">
        <name>Mg(2+)</name>
        <dbReference type="ChEBI" id="CHEBI:18420"/>
    </cofactor>
</comment>
<keyword evidence="4" id="KW-0067">ATP-binding</keyword>
<proteinExistence type="inferred from homology"/>
<feature type="domain" description="CobQ/CobB/MinD/ParA nucleotide binding" evidence="7">
    <location>
        <begin position="5"/>
        <end position="193"/>
    </location>
</feature>
<dbReference type="AlphaFoldDB" id="A0A1J5SL19"/>
<feature type="domain" description="CobB/CobQ-like glutamine amidotransferase" evidence="8">
    <location>
        <begin position="248"/>
        <end position="437"/>
    </location>
</feature>
<dbReference type="SUPFAM" id="SSF52317">
    <property type="entry name" value="Class I glutamine amidotransferase-like"/>
    <property type="match status" value="1"/>
</dbReference>
<dbReference type="PROSITE" id="PS51274">
    <property type="entry name" value="GATASE_COBBQ"/>
    <property type="match status" value="1"/>
</dbReference>
<evidence type="ECO:0000259" key="8">
    <source>
        <dbReference type="Pfam" id="PF07685"/>
    </source>
</evidence>
<keyword evidence="5" id="KW-0460">Magnesium</keyword>
<dbReference type="Pfam" id="PF07685">
    <property type="entry name" value="GATase_3"/>
    <property type="match status" value="1"/>
</dbReference>
<organism evidence="9">
    <name type="scientific">mine drainage metagenome</name>
    <dbReference type="NCBI Taxonomy" id="410659"/>
    <lineage>
        <taxon>unclassified sequences</taxon>
        <taxon>metagenomes</taxon>
        <taxon>ecological metagenomes</taxon>
    </lineage>
</organism>
<dbReference type="InterPro" id="IPR029062">
    <property type="entry name" value="Class_I_gatase-like"/>
</dbReference>
<dbReference type="SUPFAM" id="SSF52540">
    <property type="entry name" value="P-loop containing nucleoside triphosphate hydrolases"/>
    <property type="match status" value="1"/>
</dbReference>
<evidence type="ECO:0000256" key="2">
    <source>
        <dbReference type="ARBA" id="ARBA00022598"/>
    </source>
</evidence>